<feature type="domain" description="DUF7033" evidence="1">
    <location>
        <begin position="96"/>
        <end position="184"/>
    </location>
</feature>
<proteinExistence type="predicted"/>
<evidence type="ECO:0000313" key="3">
    <source>
        <dbReference type="Proteomes" id="UP000292262"/>
    </source>
</evidence>
<organism evidence="2 3">
    <name type="scientific">Aquimarina brevivitae</name>
    <dbReference type="NCBI Taxonomy" id="323412"/>
    <lineage>
        <taxon>Bacteria</taxon>
        <taxon>Pseudomonadati</taxon>
        <taxon>Bacteroidota</taxon>
        <taxon>Flavobacteriia</taxon>
        <taxon>Flavobacteriales</taxon>
        <taxon>Flavobacteriaceae</taxon>
        <taxon>Aquimarina</taxon>
    </lineage>
</organism>
<dbReference type="CDD" id="cd10931">
    <property type="entry name" value="CE4_u7"/>
    <property type="match status" value="1"/>
</dbReference>
<dbReference type="InterPro" id="IPR054297">
    <property type="entry name" value="DUF7033"/>
</dbReference>
<dbReference type="AlphaFoldDB" id="A0A4Q7PHC1"/>
<dbReference type="RefSeq" id="WP_130285746.1">
    <property type="nucleotide sequence ID" value="NZ_SGXE01000001.1"/>
</dbReference>
<gene>
    <name evidence="2" type="ORF">EV197_1165</name>
</gene>
<accession>A0A4Q7PHC1</accession>
<dbReference type="OrthoDB" id="5573484at2"/>
<name>A0A4Q7PHC1_9FLAO</name>
<dbReference type="Proteomes" id="UP000292262">
    <property type="component" value="Unassembled WGS sequence"/>
</dbReference>
<sequence length="433" mass="50393">MILIYVPKTSSRVVYTFRHICKRILGLEVDFTSKIESFIAHEGPKFSYGKQQLGKELYFQSVELLFEQGLNDVVPTVQEWDDTKGFFAVKNEASALPFDIFAASFFLLSRYEEYLPHVKDDKGRYVASESLAYKNKFLQDPVVDIWALKFLKIIKDKFPEVKTTSKNFSIAPVVVVSQTFAYNQKGIIRSLGGVFRDLWFFNLKEVSDRIKVILNLRKDPYNTFDYLIDLQRKKKRDLRVMIGLGDYTTYEKNISYNNPVHQRLIKHIADYIKVGLKLSYDAIADMTKLKKEKARIELILNRQLQYSFCSFNKIKLPVAYRNLIELEVKEDYSLGYADFAGFRAGTCHPFLFYDLDYEVQTPLMVHPISISYQSFVTGVDLETVKNRMLSIIDKVKSVNGIFIPIFSNGLFSELSDQQKWKEVFELIWNFDEG</sequence>
<evidence type="ECO:0000259" key="1">
    <source>
        <dbReference type="Pfam" id="PF23019"/>
    </source>
</evidence>
<reference evidence="2 3" key="1">
    <citation type="submission" date="2019-02" db="EMBL/GenBank/DDBJ databases">
        <title>Genomic Encyclopedia of Type Strains, Phase IV (KMG-IV): sequencing the most valuable type-strain genomes for metagenomic binning, comparative biology and taxonomic classification.</title>
        <authorList>
            <person name="Goeker M."/>
        </authorList>
    </citation>
    <scope>NUCLEOTIDE SEQUENCE [LARGE SCALE GENOMIC DNA]</scope>
    <source>
        <strain evidence="2 3">DSM 17196</strain>
    </source>
</reference>
<keyword evidence="3" id="KW-1185">Reference proteome</keyword>
<comment type="caution">
    <text evidence="2">The sequence shown here is derived from an EMBL/GenBank/DDBJ whole genome shotgun (WGS) entry which is preliminary data.</text>
</comment>
<protein>
    <recommendedName>
        <fullName evidence="1">DUF7033 domain-containing protein</fullName>
    </recommendedName>
</protein>
<dbReference type="Pfam" id="PF23019">
    <property type="entry name" value="DUF7033"/>
    <property type="match status" value="1"/>
</dbReference>
<evidence type="ECO:0000313" key="2">
    <source>
        <dbReference type="EMBL" id="RZS99934.1"/>
    </source>
</evidence>
<dbReference type="EMBL" id="SGXE01000001">
    <property type="protein sequence ID" value="RZS99934.1"/>
    <property type="molecule type" value="Genomic_DNA"/>
</dbReference>